<evidence type="ECO:0000256" key="10">
    <source>
        <dbReference type="PROSITE-ProRule" id="PRU10141"/>
    </source>
</evidence>
<evidence type="ECO:0000313" key="15">
    <source>
        <dbReference type="EnsemblPlants" id="PAC:32923164.CDS.1"/>
    </source>
</evidence>
<dbReference type="EnsemblPlants" id="Pp3c7_18140V3.2">
    <property type="protein sequence ID" value="PAC:32923165.CDS.1"/>
    <property type="gene ID" value="Pp3c7_18140"/>
</dbReference>
<keyword evidence="12" id="KW-0812">Transmembrane</keyword>
<dbReference type="GO" id="GO:0005524">
    <property type="term" value="F:ATP binding"/>
    <property type="evidence" value="ECO:0007669"/>
    <property type="project" value="UniProtKB-UniRule"/>
</dbReference>
<evidence type="ECO:0000256" key="8">
    <source>
        <dbReference type="ARBA" id="ARBA00047899"/>
    </source>
</evidence>
<organism evidence="14">
    <name type="scientific">Physcomitrium patens</name>
    <name type="common">Spreading-leaved earth moss</name>
    <name type="synonym">Physcomitrella patens</name>
    <dbReference type="NCBI Taxonomy" id="3218"/>
    <lineage>
        <taxon>Eukaryota</taxon>
        <taxon>Viridiplantae</taxon>
        <taxon>Streptophyta</taxon>
        <taxon>Embryophyta</taxon>
        <taxon>Bryophyta</taxon>
        <taxon>Bryophytina</taxon>
        <taxon>Bryopsida</taxon>
        <taxon>Funariidae</taxon>
        <taxon>Funariales</taxon>
        <taxon>Funariaceae</taxon>
        <taxon>Physcomitrium</taxon>
    </lineage>
</organism>
<dbReference type="PROSITE" id="PS50011">
    <property type="entry name" value="PROTEIN_KINASE_DOM"/>
    <property type="match status" value="1"/>
</dbReference>
<dbReference type="AlphaFoldDB" id="A0A2K1KC36"/>
<dbReference type="Gene3D" id="3.30.200.20">
    <property type="entry name" value="Phosphorylase Kinase, domain 1"/>
    <property type="match status" value="1"/>
</dbReference>
<dbReference type="FunFam" id="3.30.200.20:FF:000162">
    <property type="entry name" value="Adenine nucleotide alpha hydrolase-like domain kinase"/>
    <property type="match status" value="1"/>
</dbReference>
<comment type="similarity">
    <text evidence="2">In the C-terminal section; belongs to the protein kinase superfamily. Ser/Thr protein kinase family.</text>
</comment>
<dbReference type="Pfam" id="PF00069">
    <property type="entry name" value="Pkinase"/>
    <property type="match status" value="1"/>
</dbReference>
<keyword evidence="4" id="KW-0808">Transferase</keyword>
<dbReference type="PaxDb" id="3218-PP1S2_640V6.1"/>
<keyword evidence="12" id="KW-0472">Membrane</keyword>
<dbReference type="STRING" id="3218.A0A2K1KC36"/>
<dbReference type="PROSITE" id="PS00108">
    <property type="entry name" value="PROTEIN_KINASE_ST"/>
    <property type="match status" value="1"/>
</dbReference>
<reference evidence="14 16" key="1">
    <citation type="journal article" date="2008" name="Science">
        <title>The Physcomitrella genome reveals evolutionary insights into the conquest of land by plants.</title>
        <authorList>
            <person name="Rensing S."/>
            <person name="Lang D."/>
            <person name="Zimmer A."/>
            <person name="Terry A."/>
            <person name="Salamov A."/>
            <person name="Shapiro H."/>
            <person name="Nishiyama T."/>
            <person name="Perroud P.-F."/>
            <person name="Lindquist E."/>
            <person name="Kamisugi Y."/>
            <person name="Tanahashi T."/>
            <person name="Sakakibara K."/>
            <person name="Fujita T."/>
            <person name="Oishi K."/>
            <person name="Shin-I T."/>
            <person name="Kuroki Y."/>
            <person name="Toyoda A."/>
            <person name="Suzuki Y."/>
            <person name="Hashimoto A."/>
            <person name="Yamaguchi K."/>
            <person name="Sugano A."/>
            <person name="Kohara Y."/>
            <person name="Fujiyama A."/>
            <person name="Anterola A."/>
            <person name="Aoki S."/>
            <person name="Ashton N."/>
            <person name="Barbazuk W.B."/>
            <person name="Barker E."/>
            <person name="Bennetzen J."/>
            <person name="Bezanilla M."/>
            <person name="Blankenship R."/>
            <person name="Cho S.H."/>
            <person name="Dutcher S."/>
            <person name="Estelle M."/>
            <person name="Fawcett J.A."/>
            <person name="Gundlach H."/>
            <person name="Hanada K."/>
            <person name="Heyl A."/>
            <person name="Hicks K.A."/>
            <person name="Hugh J."/>
            <person name="Lohr M."/>
            <person name="Mayer K."/>
            <person name="Melkozernov A."/>
            <person name="Murata T."/>
            <person name="Nelson D."/>
            <person name="Pils B."/>
            <person name="Prigge M."/>
            <person name="Reiss B."/>
            <person name="Renner T."/>
            <person name="Rombauts S."/>
            <person name="Rushton P."/>
            <person name="Sanderfoot A."/>
            <person name="Schween G."/>
            <person name="Shiu S.-H."/>
            <person name="Stueber K."/>
            <person name="Theodoulou F.L."/>
            <person name="Tu H."/>
            <person name="Van de Peer Y."/>
            <person name="Verrier P.J."/>
            <person name="Waters E."/>
            <person name="Wood A."/>
            <person name="Yang L."/>
            <person name="Cove D."/>
            <person name="Cuming A."/>
            <person name="Hasebe M."/>
            <person name="Lucas S."/>
            <person name="Mishler D.B."/>
            <person name="Reski R."/>
            <person name="Grigoriev I."/>
            <person name="Quatrano R.S."/>
            <person name="Boore J.L."/>
        </authorList>
    </citation>
    <scope>NUCLEOTIDE SEQUENCE [LARGE SCALE GENOMIC DNA]</scope>
    <source>
        <strain evidence="15 16">cv. Gransden 2004</strain>
    </source>
</reference>
<dbReference type="Gramene" id="Pp3c7_18140V3.1">
    <property type="protein sequence ID" value="PAC:32923164.CDS.1"/>
    <property type="gene ID" value="Pp3c7_18140"/>
</dbReference>
<dbReference type="EnsemblPlants" id="Pp3c7_18140V3.1">
    <property type="protein sequence ID" value="PAC:32923164.CDS.1"/>
    <property type="gene ID" value="Pp3c7_18140"/>
</dbReference>
<name>A0A2K1KC36_PHYPA</name>
<accession>A0A2K1KC36</accession>
<dbReference type="SMART" id="SM00220">
    <property type="entry name" value="S_TKc"/>
    <property type="match status" value="1"/>
</dbReference>
<keyword evidence="12" id="KW-1133">Transmembrane helix</keyword>
<evidence type="ECO:0000256" key="9">
    <source>
        <dbReference type="ARBA" id="ARBA00048679"/>
    </source>
</evidence>
<dbReference type="EMBL" id="ABEU02000007">
    <property type="protein sequence ID" value="PNR51338.1"/>
    <property type="molecule type" value="Genomic_DNA"/>
</dbReference>
<evidence type="ECO:0000256" key="1">
    <source>
        <dbReference type="ARBA" id="ARBA00008536"/>
    </source>
</evidence>
<evidence type="ECO:0000256" key="7">
    <source>
        <dbReference type="ARBA" id="ARBA00022840"/>
    </source>
</evidence>
<comment type="catalytic activity">
    <reaction evidence="8">
        <text>L-threonyl-[protein] + ATP = O-phospho-L-threonyl-[protein] + ADP + H(+)</text>
        <dbReference type="Rhea" id="RHEA:46608"/>
        <dbReference type="Rhea" id="RHEA-COMP:11060"/>
        <dbReference type="Rhea" id="RHEA-COMP:11605"/>
        <dbReference type="ChEBI" id="CHEBI:15378"/>
        <dbReference type="ChEBI" id="CHEBI:30013"/>
        <dbReference type="ChEBI" id="CHEBI:30616"/>
        <dbReference type="ChEBI" id="CHEBI:61977"/>
        <dbReference type="ChEBI" id="CHEBI:456216"/>
        <dbReference type="EC" id="2.7.11.1"/>
    </reaction>
</comment>
<evidence type="ECO:0000256" key="11">
    <source>
        <dbReference type="RuleBase" id="RU000304"/>
    </source>
</evidence>
<dbReference type="InterPro" id="IPR000719">
    <property type="entry name" value="Prot_kinase_dom"/>
</dbReference>
<dbReference type="FunFam" id="1.10.510.10:FF:000108">
    <property type="entry name" value="L-type lectin-domain containing receptor kinase S.4"/>
    <property type="match status" value="1"/>
</dbReference>
<feature type="domain" description="Protein kinase" evidence="13">
    <location>
        <begin position="92"/>
        <end position="417"/>
    </location>
</feature>
<dbReference type="InterPro" id="IPR050528">
    <property type="entry name" value="L-type_Lectin-RKs"/>
</dbReference>
<gene>
    <name evidence="15" type="primary">LOC112284569</name>
    <name evidence="14" type="ORF">PHYPA_010524</name>
</gene>
<keyword evidence="7 10" id="KW-0067">ATP-binding</keyword>
<evidence type="ECO:0000259" key="13">
    <source>
        <dbReference type="PROSITE" id="PS50011"/>
    </source>
</evidence>
<dbReference type="PANTHER" id="PTHR27007">
    <property type="match status" value="1"/>
</dbReference>
<dbReference type="SUPFAM" id="SSF56112">
    <property type="entry name" value="Protein kinase-like (PK-like)"/>
    <property type="match status" value="1"/>
</dbReference>
<feature type="binding site" evidence="10">
    <location>
        <position position="121"/>
    </location>
    <ligand>
        <name>ATP</name>
        <dbReference type="ChEBI" id="CHEBI:30616"/>
    </ligand>
</feature>
<dbReference type="Gramene" id="Pp3c7_18140V3.2">
    <property type="protein sequence ID" value="PAC:32923165.CDS.1"/>
    <property type="gene ID" value="Pp3c7_18140"/>
</dbReference>
<proteinExistence type="inferred from homology"/>
<dbReference type="InterPro" id="IPR017441">
    <property type="entry name" value="Protein_kinase_ATP_BS"/>
</dbReference>
<evidence type="ECO:0000256" key="12">
    <source>
        <dbReference type="SAM" id="Phobius"/>
    </source>
</evidence>
<comment type="catalytic activity">
    <reaction evidence="9">
        <text>L-seryl-[protein] + ATP = O-phospho-L-seryl-[protein] + ADP + H(+)</text>
        <dbReference type="Rhea" id="RHEA:17989"/>
        <dbReference type="Rhea" id="RHEA-COMP:9863"/>
        <dbReference type="Rhea" id="RHEA-COMP:11604"/>
        <dbReference type="ChEBI" id="CHEBI:15378"/>
        <dbReference type="ChEBI" id="CHEBI:29999"/>
        <dbReference type="ChEBI" id="CHEBI:30616"/>
        <dbReference type="ChEBI" id="CHEBI:83421"/>
        <dbReference type="ChEBI" id="CHEBI:456216"/>
        <dbReference type="EC" id="2.7.11.1"/>
    </reaction>
</comment>
<dbReference type="GO" id="GO:0005886">
    <property type="term" value="C:plasma membrane"/>
    <property type="evidence" value="ECO:0000318"/>
    <property type="project" value="GO_Central"/>
</dbReference>
<dbReference type="OrthoDB" id="4062651at2759"/>
<reference evidence="15" key="3">
    <citation type="submission" date="2020-12" db="UniProtKB">
        <authorList>
            <consortium name="EnsemblPlants"/>
        </authorList>
    </citation>
    <scope>IDENTIFICATION</scope>
</reference>
<feature type="transmembrane region" description="Helical" evidence="12">
    <location>
        <begin position="29"/>
        <end position="50"/>
    </location>
</feature>
<dbReference type="InterPro" id="IPR011009">
    <property type="entry name" value="Kinase-like_dom_sf"/>
</dbReference>
<keyword evidence="16" id="KW-1185">Reference proteome</keyword>
<dbReference type="Proteomes" id="UP000006727">
    <property type="component" value="Chromosome 7"/>
</dbReference>
<evidence type="ECO:0000256" key="4">
    <source>
        <dbReference type="ARBA" id="ARBA00022679"/>
    </source>
</evidence>
<evidence type="ECO:0000256" key="3">
    <source>
        <dbReference type="ARBA" id="ARBA00022527"/>
    </source>
</evidence>
<evidence type="ECO:0000313" key="16">
    <source>
        <dbReference type="Proteomes" id="UP000006727"/>
    </source>
</evidence>
<dbReference type="GO" id="GO:0004674">
    <property type="term" value="F:protein serine/threonine kinase activity"/>
    <property type="evidence" value="ECO:0007669"/>
    <property type="project" value="UniProtKB-KW"/>
</dbReference>
<evidence type="ECO:0000256" key="6">
    <source>
        <dbReference type="ARBA" id="ARBA00022777"/>
    </source>
</evidence>
<reference evidence="14 16" key="2">
    <citation type="journal article" date="2018" name="Plant J.">
        <title>The Physcomitrella patens chromosome-scale assembly reveals moss genome structure and evolution.</title>
        <authorList>
            <person name="Lang D."/>
            <person name="Ullrich K.K."/>
            <person name="Murat F."/>
            <person name="Fuchs J."/>
            <person name="Jenkins J."/>
            <person name="Haas F.B."/>
            <person name="Piednoel M."/>
            <person name="Gundlach H."/>
            <person name="Van Bel M."/>
            <person name="Meyberg R."/>
            <person name="Vives C."/>
            <person name="Morata J."/>
            <person name="Symeonidi A."/>
            <person name="Hiss M."/>
            <person name="Muchero W."/>
            <person name="Kamisugi Y."/>
            <person name="Saleh O."/>
            <person name="Blanc G."/>
            <person name="Decker E.L."/>
            <person name="van Gessel N."/>
            <person name="Grimwood J."/>
            <person name="Hayes R.D."/>
            <person name="Graham S.W."/>
            <person name="Gunter L.E."/>
            <person name="McDaniel S.F."/>
            <person name="Hoernstein S.N.W."/>
            <person name="Larsson A."/>
            <person name="Li F.W."/>
            <person name="Perroud P.F."/>
            <person name="Phillips J."/>
            <person name="Ranjan P."/>
            <person name="Rokshar D.S."/>
            <person name="Rothfels C.J."/>
            <person name="Schneider L."/>
            <person name="Shu S."/>
            <person name="Stevenson D.W."/>
            <person name="Thummler F."/>
            <person name="Tillich M."/>
            <person name="Villarreal Aguilar J.C."/>
            <person name="Widiez T."/>
            <person name="Wong G.K."/>
            <person name="Wymore A."/>
            <person name="Zhang Y."/>
            <person name="Zimmer A.D."/>
            <person name="Quatrano R.S."/>
            <person name="Mayer K.F.X."/>
            <person name="Goodstein D."/>
            <person name="Casacuberta J.M."/>
            <person name="Vandepoele K."/>
            <person name="Reski R."/>
            <person name="Cuming A.C."/>
            <person name="Tuskan G.A."/>
            <person name="Maumus F."/>
            <person name="Salse J."/>
            <person name="Schmutz J."/>
            <person name="Rensing S.A."/>
        </authorList>
    </citation>
    <scope>NUCLEOTIDE SEQUENCE [LARGE SCALE GENOMIC DNA]</scope>
    <source>
        <strain evidence="15 16">cv. Gransden 2004</strain>
    </source>
</reference>
<evidence type="ECO:0000256" key="2">
    <source>
        <dbReference type="ARBA" id="ARBA00010217"/>
    </source>
</evidence>
<comment type="similarity">
    <text evidence="1">In the N-terminal section; belongs to the leguminous lectin family.</text>
</comment>
<keyword evidence="5 10" id="KW-0547">Nucleotide-binding</keyword>
<protein>
    <recommendedName>
        <fullName evidence="13">Protein kinase domain-containing protein</fullName>
    </recommendedName>
</protein>
<keyword evidence="3 11" id="KW-0723">Serine/threonine-protein kinase</keyword>
<dbReference type="PROSITE" id="PS00107">
    <property type="entry name" value="PROTEIN_KINASE_ATP"/>
    <property type="match status" value="1"/>
</dbReference>
<comment type="similarity">
    <text evidence="11">Belongs to the protein kinase superfamily.</text>
</comment>
<keyword evidence="6" id="KW-0418">Kinase</keyword>
<evidence type="ECO:0000256" key="5">
    <source>
        <dbReference type="ARBA" id="ARBA00022741"/>
    </source>
</evidence>
<sequence length="454" mass="50389">MTFSRKIERFLAEDPSPATTVMRLSTRSLILICSITFAAFLVSTAVAIFFCRYTRRKFLSNVSSEGKAVTLEHLKGPRTFTYKELRKATRNFDETMILGSGGSGAVYKGILSPSGIVIAVKRPRHKSGSGEKAFVAEASSVSQIRHRNLLQLLGWCQEENNYLLVYEYMSNGSLDGWLFPGRRRHPNGPNYKRSGVLPWELRSSILAGVAAALDYLHEDWVQCVLHRDIKSSNVMLDADFNPHLGDFGLARLMDHEKLGETTLVAGTLGYMAPEIPFTGKATKESDVYSFGILVLEVVCGRRPLNLQAEGPDEEFVLLQSVWRAHEAGDILRAVDMRLLKRSESSTDTTTQESLDTQKVDTLKSADECKMAHLLHLGLLCCLPNPEARPSMRLVRQVIMDLQSTAPEDTTKLSTPYLLPALPLSRPSGCYSLIRLDRLSSTSTSVCSEAPLKSL</sequence>
<dbReference type="Gene3D" id="1.10.510.10">
    <property type="entry name" value="Transferase(Phosphotransferase) domain 1"/>
    <property type="match status" value="1"/>
</dbReference>
<dbReference type="InterPro" id="IPR008271">
    <property type="entry name" value="Ser/Thr_kinase_AS"/>
</dbReference>
<evidence type="ECO:0000313" key="14">
    <source>
        <dbReference type="EMBL" id="PNR51338.1"/>
    </source>
</evidence>